<protein>
    <submittedName>
        <fullName evidence="1">Uncharacterized protein</fullName>
    </submittedName>
</protein>
<evidence type="ECO:0000313" key="1">
    <source>
        <dbReference type="EMBL" id="ANH81901.1"/>
    </source>
</evidence>
<reference evidence="1 2" key="1">
    <citation type="submission" date="2016-05" db="EMBL/GenBank/DDBJ databases">
        <title>Niabella ginsenosidivorans BS26 whole genome sequencing.</title>
        <authorList>
            <person name="Im W.T."/>
            <person name="Siddiqi M.Z."/>
        </authorList>
    </citation>
    <scope>NUCLEOTIDE SEQUENCE [LARGE SCALE GENOMIC DNA]</scope>
    <source>
        <strain evidence="1 2">BS26</strain>
    </source>
</reference>
<accession>A0A1A9I5F9</accession>
<dbReference type="KEGG" id="nia:A8C56_13780"/>
<keyword evidence="2" id="KW-1185">Reference proteome</keyword>
<dbReference type="AlphaFoldDB" id="A0A1A9I5F9"/>
<sequence length="115" mass="13132">MKEQPFEMAAHSLVGYAALDLREGVEELLTAEFPNYHPERFAPVNIKISFSKEGFSVTLYAYEKNGKMPAGKGRLPVKKFKKRMKPIDFAAYVLHFAVSLSCDDFDINRMRVVNK</sequence>
<name>A0A1A9I5F9_9BACT</name>
<dbReference type="Proteomes" id="UP000077667">
    <property type="component" value="Chromosome"/>
</dbReference>
<gene>
    <name evidence="1" type="ORF">A8C56_13780</name>
</gene>
<dbReference type="OrthoDB" id="677684at2"/>
<organism evidence="1 2">
    <name type="scientific">Niabella ginsenosidivorans</name>
    <dbReference type="NCBI Taxonomy" id="1176587"/>
    <lineage>
        <taxon>Bacteria</taxon>
        <taxon>Pseudomonadati</taxon>
        <taxon>Bacteroidota</taxon>
        <taxon>Chitinophagia</taxon>
        <taxon>Chitinophagales</taxon>
        <taxon>Chitinophagaceae</taxon>
        <taxon>Niabella</taxon>
    </lineage>
</organism>
<dbReference type="EMBL" id="CP015772">
    <property type="protein sequence ID" value="ANH81901.1"/>
    <property type="molecule type" value="Genomic_DNA"/>
</dbReference>
<dbReference type="RefSeq" id="WP_067757098.1">
    <property type="nucleotide sequence ID" value="NZ_CP015772.1"/>
</dbReference>
<evidence type="ECO:0000313" key="2">
    <source>
        <dbReference type="Proteomes" id="UP000077667"/>
    </source>
</evidence>
<proteinExistence type="predicted"/>